<dbReference type="AlphaFoldDB" id="A0A0J8B124"/>
<name>A0A0J8B124_BETVV</name>
<reference evidence="1 2" key="1">
    <citation type="journal article" date="2014" name="Nature">
        <title>The genome of the recently domesticated crop plant sugar beet (Beta vulgaris).</title>
        <authorList>
            <person name="Dohm J.C."/>
            <person name="Minoche A.E."/>
            <person name="Holtgrawe D."/>
            <person name="Capella-Gutierrez S."/>
            <person name="Zakrzewski F."/>
            <person name="Tafer H."/>
            <person name="Rupp O."/>
            <person name="Sorensen T.R."/>
            <person name="Stracke R."/>
            <person name="Reinhardt R."/>
            <person name="Goesmann A."/>
            <person name="Kraft T."/>
            <person name="Schulz B."/>
            <person name="Stadler P.F."/>
            <person name="Schmidt T."/>
            <person name="Gabaldon T."/>
            <person name="Lehrach H."/>
            <person name="Weisshaar B."/>
            <person name="Himmelbauer H."/>
        </authorList>
    </citation>
    <scope>NUCLEOTIDE SEQUENCE [LARGE SCALE GENOMIC DNA]</scope>
    <source>
        <tissue evidence="1">Taproot</tissue>
    </source>
</reference>
<proteinExistence type="predicted"/>
<accession>A0A0J8B124</accession>
<keyword evidence="2" id="KW-1185">Reference proteome</keyword>
<protein>
    <submittedName>
        <fullName evidence="1">Uncharacterized protein</fullName>
    </submittedName>
</protein>
<evidence type="ECO:0000313" key="2">
    <source>
        <dbReference type="Proteomes" id="UP000035740"/>
    </source>
</evidence>
<evidence type="ECO:0000313" key="1">
    <source>
        <dbReference type="EMBL" id="KMS93618.1"/>
    </source>
</evidence>
<organism evidence="1 2">
    <name type="scientific">Beta vulgaris subsp. vulgaris</name>
    <name type="common">Beet</name>
    <dbReference type="NCBI Taxonomy" id="3555"/>
    <lineage>
        <taxon>Eukaryota</taxon>
        <taxon>Viridiplantae</taxon>
        <taxon>Streptophyta</taxon>
        <taxon>Embryophyta</taxon>
        <taxon>Tracheophyta</taxon>
        <taxon>Spermatophyta</taxon>
        <taxon>Magnoliopsida</taxon>
        <taxon>eudicotyledons</taxon>
        <taxon>Gunneridae</taxon>
        <taxon>Pentapetalae</taxon>
        <taxon>Caryophyllales</taxon>
        <taxon>Chenopodiaceae</taxon>
        <taxon>Betoideae</taxon>
        <taxon>Beta</taxon>
    </lineage>
</organism>
<dbReference type="Proteomes" id="UP000035740">
    <property type="component" value="Unassembled WGS sequence"/>
</dbReference>
<sequence length="149" mass="16387">MTAETSSAEFSATDEFSLILVKDEDINPNINVVCWDFSPGPNSASVDQLDRLLMLIDGSVDGVTSGDTIPASDMMREVTMARGSGGRVWGRTSEHGKQRVAPRTASCPLNRPAKSLLVVTVLATLQVTTWRNVMQCVWLWHWLEYQSTG</sequence>
<dbReference type="Gramene" id="KMS93618">
    <property type="protein sequence ID" value="KMS93618"/>
    <property type="gene ID" value="BVRB_029660"/>
</dbReference>
<dbReference type="EMBL" id="KQ100771">
    <property type="protein sequence ID" value="KMS93618.1"/>
    <property type="molecule type" value="Genomic_DNA"/>
</dbReference>
<gene>
    <name evidence="1" type="ORF">BVRB_029660</name>
</gene>